<dbReference type="Proteomes" id="UP001144396">
    <property type="component" value="Unassembled WGS sequence"/>
</dbReference>
<dbReference type="PANTHER" id="PTHR46865:SF8">
    <property type="entry name" value="POSSIBLE OXIDOREDUCTASE"/>
    <property type="match status" value="1"/>
</dbReference>
<dbReference type="RefSeq" id="WP_281884727.1">
    <property type="nucleotide sequence ID" value="NZ_BSDP01000001.1"/>
</dbReference>
<evidence type="ECO:0000259" key="1">
    <source>
        <dbReference type="Pfam" id="PF01494"/>
    </source>
</evidence>
<accession>A0A9W6CSU1</accession>
<dbReference type="Pfam" id="PF01494">
    <property type="entry name" value="FAD_binding_3"/>
    <property type="match status" value="1"/>
</dbReference>
<dbReference type="InterPro" id="IPR036188">
    <property type="entry name" value="FAD/NAD-bd_sf"/>
</dbReference>
<dbReference type="EMBL" id="BSDP01000001">
    <property type="protein sequence ID" value="GLI27853.1"/>
    <property type="molecule type" value="Genomic_DNA"/>
</dbReference>
<dbReference type="GO" id="GO:0071949">
    <property type="term" value="F:FAD binding"/>
    <property type="evidence" value="ECO:0007669"/>
    <property type="project" value="InterPro"/>
</dbReference>
<gene>
    <name evidence="2" type="ORF">ARHIZOSPH14_20950</name>
</gene>
<proteinExistence type="predicted"/>
<comment type="caution">
    <text evidence="2">The sequence shown here is derived from an EMBL/GenBank/DDBJ whole genome shotgun (WGS) entry which is preliminary data.</text>
</comment>
<dbReference type="PANTHER" id="PTHR46865">
    <property type="entry name" value="OXIDOREDUCTASE-RELATED"/>
    <property type="match status" value="1"/>
</dbReference>
<name>A0A9W6CSU1_9MICO</name>
<dbReference type="SUPFAM" id="SSF51905">
    <property type="entry name" value="FAD/NAD(P)-binding domain"/>
    <property type="match status" value="1"/>
</dbReference>
<sequence>MHAVICGAGIAGLATAISLQRHGWSVTLVEHAVSLRDGGYMIDFFGPGYDAAERIGILDDLRERAHEVDRVEWVDEHGRAHARLRYDRMRDALDGRLFSLLRGDVERSLREALPADVELRFGTTVTGVTQHDGGVTVELGDERVEADLLVGADGIHSGVRREVFGPEERFLRPLGLHTAAWFFRSDEVHDAIADRFVMMSVPGRMAGVYEVEPGLFATFFVFEEQSTAMPGDPLAALRERFGDLGGFVPAMLAADPVDDVYYDVVAQVEAPAWHDGRVVLIGDSAYAVSLVAGQGASLALSGGVALGEALDAESLAGDPAGIEAALGAFEARVRPSVAEKQAAGRKTAKWFVPATPLQIALRNLAMRVVDLPGMGRLVSPAIGVDAKGFAPATR</sequence>
<evidence type="ECO:0000313" key="3">
    <source>
        <dbReference type="Proteomes" id="UP001144396"/>
    </source>
</evidence>
<protein>
    <submittedName>
        <fullName evidence="2">FAD-dependent oxidoreductase</fullName>
    </submittedName>
</protein>
<reference evidence="2" key="1">
    <citation type="submission" date="2022-12" db="EMBL/GenBank/DDBJ databases">
        <title>Reference genome sequencing for broad-spectrum identification of bacterial and archaeal isolates by mass spectrometry.</title>
        <authorList>
            <person name="Sekiguchi Y."/>
            <person name="Tourlousse D.M."/>
        </authorList>
    </citation>
    <scope>NUCLEOTIDE SEQUENCE</scope>
    <source>
        <strain evidence="2">14</strain>
    </source>
</reference>
<feature type="domain" description="FAD-binding" evidence="1">
    <location>
        <begin position="3"/>
        <end position="312"/>
    </location>
</feature>
<dbReference type="PRINTS" id="PR00420">
    <property type="entry name" value="RNGMNOXGNASE"/>
</dbReference>
<organism evidence="2 3">
    <name type="scientific">Agromyces rhizosphaerae</name>
    <dbReference type="NCBI Taxonomy" id="88374"/>
    <lineage>
        <taxon>Bacteria</taxon>
        <taxon>Bacillati</taxon>
        <taxon>Actinomycetota</taxon>
        <taxon>Actinomycetes</taxon>
        <taxon>Micrococcales</taxon>
        <taxon>Microbacteriaceae</taxon>
        <taxon>Agromyces</taxon>
    </lineage>
</organism>
<dbReference type="InterPro" id="IPR002938">
    <property type="entry name" value="FAD-bd"/>
</dbReference>
<dbReference type="InterPro" id="IPR051704">
    <property type="entry name" value="FAD_aromatic-hydroxylase"/>
</dbReference>
<dbReference type="Gene3D" id="3.30.9.10">
    <property type="entry name" value="D-Amino Acid Oxidase, subunit A, domain 2"/>
    <property type="match status" value="1"/>
</dbReference>
<keyword evidence="3" id="KW-1185">Reference proteome</keyword>
<dbReference type="AlphaFoldDB" id="A0A9W6CSU1"/>
<dbReference type="Gene3D" id="3.50.50.60">
    <property type="entry name" value="FAD/NAD(P)-binding domain"/>
    <property type="match status" value="1"/>
</dbReference>
<evidence type="ECO:0000313" key="2">
    <source>
        <dbReference type="EMBL" id="GLI27853.1"/>
    </source>
</evidence>